<evidence type="ECO:0000256" key="1">
    <source>
        <dbReference type="ARBA" id="ARBA00004162"/>
    </source>
</evidence>
<evidence type="ECO:0000313" key="18">
    <source>
        <dbReference type="Proteomes" id="UP000273001"/>
    </source>
</evidence>
<feature type="coiled-coil region" evidence="16">
    <location>
        <begin position="67"/>
        <end position="105"/>
    </location>
</feature>
<dbReference type="PANTHER" id="PTHR33445">
    <property type="entry name" value="ATP SYNTHASE SUBUNIT B', CHLOROPLASTIC"/>
    <property type="match status" value="1"/>
</dbReference>
<keyword evidence="10 14" id="KW-0472">Membrane</keyword>
<comment type="function">
    <text evidence="12 14">F(1)F(0) ATP synthase produces ATP from ADP in the presence of a proton or sodium gradient. F-type ATPases consist of two structural domains, F(1) containing the extramembraneous catalytic core and F(0) containing the membrane proton channel, linked together by a central stalk and a peripheral stalk. During catalysis, ATP synthesis in the catalytic domain of F(1) is coupled via a rotary mechanism of the central stalk subunits to proton translocation.</text>
</comment>
<evidence type="ECO:0000256" key="5">
    <source>
        <dbReference type="ARBA" id="ARBA00022547"/>
    </source>
</evidence>
<evidence type="ECO:0000256" key="12">
    <source>
        <dbReference type="ARBA" id="ARBA00025198"/>
    </source>
</evidence>
<evidence type="ECO:0000256" key="9">
    <source>
        <dbReference type="ARBA" id="ARBA00023065"/>
    </source>
</evidence>
<dbReference type="Pfam" id="PF00430">
    <property type="entry name" value="ATP-synt_B"/>
    <property type="match status" value="1"/>
</dbReference>
<keyword evidence="16" id="KW-0175">Coiled coil</keyword>
<evidence type="ECO:0000256" key="16">
    <source>
        <dbReference type="SAM" id="Coils"/>
    </source>
</evidence>
<proteinExistence type="inferred from homology"/>
<keyword evidence="11 14" id="KW-0066">ATP synthesis</keyword>
<comment type="subunit">
    <text evidence="13 14">F-type ATPases have 2 components, F(1) - the catalytic core - and F(0) - the membrane proton channel. F(1) has five subunits: alpha(3), beta(3), gamma(1), delta(1), epsilon(1). F(0) has three main subunits: a(1), b(2) and c(10-14). The alpha and beta chains form an alternating ring which encloses part of the gamma chain. F(1) is attached to F(0) by a central stalk formed by the gamma and epsilon chains, while a peripheral stalk is formed by the delta and b chains.</text>
</comment>
<dbReference type="NCBIfam" id="TIGR01144">
    <property type="entry name" value="ATP_synt_b"/>
    <property type="match status" value="1"/>
</dbReference>
<evidence type="ECO:0000256" key="13">
    <source>
        <dbReference type="ARBA" id="ARBA00025830"/>
    </source>
</evidence>
<keyword evidence="6 14" id="KW-0812">Transmembrane</keyword>
<dbReference type="RefSeq" id="WP_120204926.1">
    <property type="nucleotide sequence ID" value="NZ_CP032514.1"/>
</dbReference>
<comment type="function">
    <text evidence="14">Component of the F(0) channel, it forms part of the peripheral stalk, linking F(1) to F(0).</text>
</comment>
<dbReference type="InterPro" id="IPR005864">
    <property type="entry name" value="ATP_synth_F0_bsu_bac"/>
</dbReference>
<evidence type="ECO:0000256" key="11">
    <source>
        <dbReference type="ARBA" id="ARBA00023310"/>
    </source>
</evidence>
<dbReference type="InterPro" id="IPR028987">
    <property type="entry name" value="ATP_synth_B-like_membr_sf"/>
</dbReference>
<evidence type="ECO:0000256" key="7">
    <source>
        <dbReference type="ARBA" id="ARBA00022781"/>
    </source>
</evidence>
<dbReference type="InterPro" id="IPR002146">
    <property type="entry name" value="ATP_synth_b/b'su_bac/chlpt"/>
</dbReference>
<keyword evidence="18" id="KW-1185">Reference proteome</keyword>
<dbReference type="NCBIfam" id="NF004412">
    <property type="entry name" value="PRK05759.1-3"/>
    <property type="match status" value="1"/>
</dbReference>
<dbReference type="PANTHER" id="PTHR33445:SF1">
    <property type="entry name" value="ATP SYNTHASE SUBUNIT B"/>
    <property type="match status" value="1"/>
</dbReference>
<evidence type="ECO:0000313" key="17">
    <source>
        <dbReference type="EMBL" id="AYD90184.1"/>
    </source>
</evidence>
<evidence type="ECO:0000256" key="2">
    <source>
        <dbReference type="ARBA" id="ARBA00005513"/>
    </source>
</evidence>
<organism evidence="17 18">
    <name type="scientific">Actinomyces lilanjuaniae</name>
    <dbReference type="NCBI Taxonomy" id="2321394"/>
    <lineage>
        <taxon>Bacteria</taxon>
        <taxon>Bacillati</taxon>
        <taxon>Actinomycetota</taxon>
        <taxon>Actinomycetes</taxon>
        <taxon>Actinomycetales</taxon>
        <taxon>Actinomycetaceae</taxon>
        <taxon>Actinomyces</taxon>
    </lineage>
</organism>
<evidence type="ECO:0000256" key="8">
    <source>
        <dbReference type="ARBA" id="ARBA00022989"/>
    </source>
</evidence>
<feature type="transmembrane region" description="Helical" evidence="14">
    <location>
        <begin position="27"/>
        <end position="46"/>
    </location>
</feature>
<keyword evidence="7 14" id="KW-0375">Hydrogen ion transport</keyword>
<evidence type="ECO:0000256" key="4">
    <source>
        <dbReference type="ARBA" id="ARBA00022475"/>
    </source>
</evidence>
<dbReference type="Proteomes" id="UP000273001">
    <property type="component" value="Chromosome"/>
</dbReference>
<accession>A0ABM6Z4B4</accession>
<dbReference type="EMBL" id="CP032514">
    <property type="protein sequence ID" value="AYD90184.1"/>
    <property type="molecule type" value="Genomic_DNA"/>
</dbReference>
<evidence type="ECO:0000256" key="14">
    <source>
        <dbReference type="HAMAP-Rule" id="MF_01398"/>
    </source>
</evidence>
<dbReference type="Gene3D" id="6.10.250.1580">
    <property type="match status" value="1"/>
</dbReference>
<dbReference type="CDD" id="cd06503">
    <property type="entry name" value="ATP-synt_Fo_b"/>
    <property type="match status" value="1"/>
</dbReference>
<gene>
    <name evidence="14" type="primary">atpF</name>
    <name evidence="17" type="ORF">D5R93_09550</name>
</gene>
<evidence type="ECO:0000256" key="3">
    <source>
        <dbReference type="ARBA" id="ARBA00022448"/>
    </source>
</evidence>
<keyword evidence="3 14" id="KW-0813">Transport</keyword>
<dbReference type="HAMAP" id="MF_01398">
    <property type="entry name" value="ATP_synth_b_bprime"/>
    <property type="match status" value="1"/>
</dbReference>
<keyword evidence="4 14" id="KW-1003">Cell membrane</keyword>
<reference evidence="17 18" key="1">
    <citation type="submission" date="2018-09" db="EMBL/GenBank/DDBJ databases">
        <authorList>
            <person name="Li J."/>
        </authorList>
    </citation>
    <scope>NUCLEOTIDE SEQUENCE [LARGE SCALE GENOMIC DNA]</scope>
    <source>
        <strain evidence="17 18">2129</strain>
    </source>
</reference>
<comment type="similarity">
    <text evidence="2 14 15">Belongs to the ATPase B chain family.</text>
</comment>
<dbReference type="InterPro" id="IPR050059">
    <property type="entry name" value="ATP_synthase_B_chain"/>
</dbReference>
<keyword evidence="9 14" id="KW-0406">Ion transport</keyword>
<evidence type="ECO:0000256" key="6">
    <source>
        <dbReference type="ARBA" id="ARBA00022692"/>
    </source>
</evidence>
<evidence type="ECO:0000256" key="15">
    <source>
        <dbReference type="RuleBase" id="RU003848"/>
    </source>
</evidence>
<evidence type="ECO:0000256" key="10">
    <source>
        <dbReference type="ARBA" id="ARBA00023136"/>
    </source>
</evidence>
<dbReference type="SUPFAM" id="SSF81573">
    <property type="entry name" value="F1F0 ATP synthase subunit B, membrane domain"/>
    <property type="match status" value="1"/>
</dbReference>
<name>A0ABM6Z4B4_9ACTO</name>
<keyword evidence="8 14" id="KW-1133">Transmembrane helix</keyword>
<comment type="subcellular location">
    <subcellularLocation>
        <location evidence="1 14">Cell membrane</location>
        <topology evidence="1 14">Single-pass membrane protein</topology>
    </subcellularLocation>
</comment>
<keyword evidence="5 14" id="KW-0138">CF(0)</keyword>
<sequence length="196" mass="21205">MLSVVIPAAAGEEVGGVSFLLPPLYEVFWAAVTLLVILLLVGRYGLPRIYAALDERAARIQEGLDLADKARQQQADAQQQAAQLVEEARHEAARIREDAQGQAREILAQARREAQTEAVAIHEAAQRQIMADTQAAQISLRTDVGLLASSLAEQIVGEQLRDTDLSARVIDRFMDELDTLGPIGGVDDGAAAEELR</sequence>
<protein>
    <recommendedName>
        <fullName evidence="14">ATP synthase subunit b</fullName>
    </recommendedName>
    <alternativeName>
        <fullName evidence="14">ATP synthase F(0) sector subunit b</fullName>
    </alternativeName>
    <alternativeName>
        <fullName evidence="14">ATPase subunit I</fullName>
    </alternativeName>
    <alternativeName>
        <fullName evidence="14">F-type ATPase subunit b</fullName>
        <shortName evidence="14">F-ATPase subunit b</shortName>
    </alternativeName>
</protein>